<dbReference type="InterPro" id="IPR044946">
    <property type="entry name" value="Restrct_endonuc_typeI_TRD_sf"/>
</dbReference>
<dbReference type="GO" id="GO:0003677">
    <property type="term" value="F:DNA binding"/>
    <property type="evidence" value="ECO:0007669"/>
    <property type="project" value="UniProtKB-KW"/>
</dbReference>
<dbReference type="PANTHER" id="PTHR30408">
    <property type="entry name" value="TYPE-1 RESTRICTION ENZYME ECOKI SPECIFICITY PROTEIN"/>
    <property type="match status" value="1"/>
</dbReference>
<feature type="coiled-coil region" evidence="4">
    <location>
        <begin position="197"/>
        <end position="224"/>
    </location>
</feature>
<evidence type="ECO:0000256" key="4">
    <source>
        <dbReference type="SAM" id="Coils"/>
    </source>
</evidence>
<reference evidence="6 7" key="1">
    <citation type="journal article" date="2011" name="J. Bacteriol.">
        <title>Complete genome sequence of Methanosaeta concilii, a specialist in aceticlastic methanogenesis.</title>
        <authorList>
            <person name="Barber R.D."/>
            <person name="Zhang L."/>
            <person name="Harnack M."/>
            <person name="Olson M.V."/>
            <person name="Kaul R."/>
            <person name="Ingram-Smith C."/>
            <person name="Smith K.S."/>
        </authorList>
    </citation>
    <scope>NUCLEOTIDE SEQUENCE [LARGE SCALE GENOMIC DNA]</scope>
    <source>
        <strain evidence="7">ATCC 5969 / DSM 3671 / JCM 10134 / NBRC 103675 / OCM 69 / GP-6</strain>
    </source>
</reference>
<organism evidence="6 7">
    <name type="scientific">Methanothrix soehngenii (strain ATCC 5969 / DSM 3671 / JCM 10134 / NBRC 103675 / OCM 69 / GP-6)</name>
    <name type="common">Methanosaeta concilii</name>
    <dbReference type="NCBI Taxonomy" id="990316"/>
    <lineage>
        <taxon>Archaea</taxon>
        <taxon>Methanobacteriati</taxon>
        <taxon>Methanobacteriota</taxon>
        <taxon>Stenosarchaea group</taxon>
        <taxon>Methanomicrobia</taxon>
        <taxon>Methanotrichales</taxon>
        <taxon>Methanotrichaceae</taxon>
        <taxon>Methanothrix</taxon>
    </lineage>
</organism>
<dbReference type="RefSeq" id="WP_013718056.1">
    <property type="nucleotide sequence ID" value="NC_015416.1"/>
</dbReference>
<dbReference type="InterPro" id="IPR000055">
    <property type="entry name" value="Restrct_endonuc_typeI_TRD"/>
</dbReference>
<dbReference type="REBASE" id="34685">
    <property type="entry name" value="S.McoGP6ORF79P"/>
</dbReference>
<dbReference type="GO" id="GO:0009307">
    <property type="term" value="P:DNA restriction-modification system"/>
    <property type="evidence" value="ECO:0007669"/>
    <property type="project" value="UniProtKB-KW"/>
</dbReference>
<dbReference type="InParanoid" id="F4BTW1"/>
<evidence type="ECO:0000259" key="5">
    <source>
        <dbReference type="Pfam" id="PF01420"/>
    </source>
</evidence>
<sequence length="436" mass="49387">MEEEQSRGSATSFEDQEILRGAGGMSWPRKKLELLAADEPYSFVGGPFGSKLTSRDYSDQGIPVIRGSNLNNGRFLDMNEFVYVSDSKVRKDLSGNLAKPGDLVFTQRGTLGQVAIIPKEGISDRYVVSQSQMKLTVDDTKADQFFLYYYFSSREVIDRITNFTSSSGVPHINLTVLRNFEIPVPPLEIQKSIASILSAYDDLIENNRRRIQLLEQAARLLYREWFVHLRFPGHEHVRIMDGVPEGWERKTAFDEMDILSGGTPKTGVPDYWNGDIPFFTPKDSMDYAYALATEKRLTEEGLRNCNSKLYPKDTIFITARGTVGKINLAQTAMAMNQSCYALIGKPPLNQYYLYFALVDGVEQFRSRAVGAVFDAIIRETFNQIPFIVPDDKIIQSFTEHVVPIIKQIDVLSTEIRMLTQARDLLLPRLMNGEIKI</sequence>
<gene>
    <name evidence="6" type="ordered locus">MCON_0079</name>
</gene>
<keyword evidence="7" id="KW-1185">Reference proteome</keyword>
<keyword evidence="2" id="KW-0680">Restriction system</keyword>
<dbReference type="Pfam" id="PF01420">
    <property type="entry name" value="Methylase_S"/>
    <property type="match status" value="2"/>
</dbReference>
<dbReference type="KEGG" id="mcj:MCON_0079"/>
<dbReference type="CDD" id="cd17243">
    <property type="entry name" value="RMtype1_S_AchA6I-TRD2-CR2_like"/>
    <property type="match status" value="1"/>
</dbReference>
<dbReference type="PANTHER" id="PTHR30408:SF13">
    <property type="entry name" value="TYPE I RESTRICTION ENZYME HINDI SPECIFICITY SUBUNIT"/>
    <property type="match status" value="1"/>
</dbReference>
<dbReference type="Gene3D" id="1.10.287.1120">
    <property type="entry name" value="Bipartite methylase S protein"/>
    <property type="match status" value="1"/>
</dbReference>
<dbReference type="STRING" id="990316.MCON_0079"/>
<proteinExistence type="inferred from homology"/>
<name>F4BTW1_METSG</name>
<dbReference type="InterPro" id="IPR052021">
    <property type="entry name" value="Type-I_RS_S_subunit"/>
</dbReference>
<dbReference type="OrthoDB" id="84651at2157"/>
<dbReference type="Gene3D" id="3.90.220.20">
    <property type="entry name" value="DNA methylase specificity domains"/>
    <property type="match status" value="2"/>
</dbReference>
<feature type="domain" description="Type I restriction modification DNA specificity" evidence="5">
    <location>
        <begin position="55"/>
        <end position="216"/>
    </location>
</feature>
<evidence type="ECO:0000313" key="7">
    <source>
        <dbReference type="Proteomes" id="UP000007807"/>
    </source>
</evidence>
<feature type="domain" description="Type I restriction modification DNA specificity" evidence="5">
    <location>
        <begin position="244"/>
        <end position="393"/>
    </location>
</feature>
<dbReference type="SUPFAM" id="SSF116734">
    <property type="entry name" value="DNA methylase specificity domain"/>
    <property type="match status" value="2"/>
</dbReference>
<dbReference type="EMBL" id="CP002565">
    <property type="protein sequence ID" value="AEB66994.1"/>
    <property type="molecule type" value="Genomic_DNA"/>
</dbReference>
<evidence type="ECO:0000256" key="2">
    <source>
        <dbReference type="ARBA" id="ARBA00022747"/>
    </source>
</evidence>
<dbReference type="AlphaFoldDB" id="F4BTW1"/>
<dbReference type="FunCoup" id="F4BTW1">
    <property type="interactions" value="1"/>
</dbReference>
<dbReference type="Proteomes" id="UP000007807">
    <property type="component" value="Chromosome"/>
</dbReference>
<dbReference type="GeneID" id="10459885"/>
<dbReference type="HOGENOM" id="CLU_021095_2_3_2"/>
<evidence type="ECO:0000256" key="1">
    <source>
        <dbReference type="ARBA" id="ARBA00010923"/>
    </source>
</evidence>
<evidence type="ECO:0000313" key="6">
    <source>
        <dbReference type="EMBL" id="AEB66994.1"/>
    </source>
</evidence>
<comment type="similarity">
    <text evidence="1">Belongs to the type-I restriction system S methylase family.</text>
</comment>
<keyword evidence="4" id="KW-0175">Coiled coil</keyword>
<evidence type="ECO:0000256" key="3">
    <source>
        <dbReference type="ARBA" id="ARBA00023125"/>
    </source>
</evidence>
<protein>
    <submittedName>
        <fullName evidence="6">Restriction modification system DNA specificity domain protein</fullName>
    </submittedName>
</protein>
<accession>F4BTW1</accession>
<keyword evidence="3" id="KW-0238">DNA-binding</keyword>